<dbReference type="AlphaFoldDB" id="A0A4C1YUC2"/>
<keyword evidence="1" id="KW-1133">Transmembrane helix</keyword>
<keyword evidence="3" id="KW-1185">Reference proteome</keyword>
<evidence type="ECO:0000313" key="3">
    <source>
        <dbReference type="Proteomes" id="UP000299102"/>
    </source>
</evidence>
<comment type="caution">
    <text evidence="2">The sequence shown here is derived from an EMBL/GenBank/DDBJ whole genome shotgun (WGS) entry which is preliminary data.</text>
</comment>
<evidence type="ECO:0000313" key="2">
    <source>
        <dbReference type="EMBL" id="GBP77895.1"/>
    </source>
</evidence>
<name>A0A4C1YUC2_EUMVA</name>
<keyword evidence="1" id="KW-0812">Transmembrane</keyword>
<evidence type="ECO:0000256" key="1">
    <source>
        <dbReference type="SAM" id="Phobius"/>
    </source>
</evidence>
<dbReference type="Proteomes" id="UP000299102">
    <property type="component" value="Unassembled WGS sequence"/>
</dbReference>
<gene>
    <name evidence="2" type="ORF">EVAR_54278_1</name>
</gene>
<accession>A0A4C1YUC2</accession>
<dbReference type="EMBL" id="BGZK01001352">
    <property type="protein sequence ID" value="GBP77895.1"/>
    <property type="molecule type" value="Genomic_DNA"/>
</dbReference>
<organism evidence="2 3">
    <name type="scientific">Eumeta variegata</name>
    <name type="common">Bagworm moth</name>
    <name type="synonym">Eumeta japonica</name>
    <dbReference type="NCBI Taxonomy" id="151549"/>
    <lineage>
        <taxon>Eukaryota</taxon>
        <taxon>Metazoa</taxon>
        <taxon>Ecdysozoa</taxon>
        <taxon>Arthropoda</taxon>
        <taxon>Hexapoda</taxon>
        <taxon>Insecta</taxon>
        <taxon>Pterygota</taxon>
        <taxon>Neoptera</taxon>
        <taxon>Endopterygota</taxon>
        <taxon>Lepidoptera</taxon>
        <taxon>Glossata</taxon>
        <taxon>Ditrysia</taxon>
        <taxon>Tineoidea</taxon>
        <taxon>Psychidae</taxon>
        <taxon>Oiketicinae</taxon>
        <taxon>Eumeta</taxon>
    </lineage>
</organism>
<proteinExistence type="predicted"/>
<feature type="transmembrane region" description="Helical" evidence="1">
    <location>
        <begin position="177"/>
        <end position="199"/>
    </location>
</feature>
<reference evidence="2 3" key="1">
    <citation type="journal article" date="2019" name="Commun. Biol.">
        <title>The bagworm genome reveals a unique fibroin gene that provides high tensile strength.</title>
        <authorList>
            <person name="Kono N."/>
            <person name="Nakamura H."/>
            <person name="Ohtoshi R."/>
            <person name="Tomita M."/>
            <person name="Numata K."/>
            <person name="Arakawa K."/>
        </authorList>
    </citation>
    <scope>NUCLEOTIDE SEQUENCE [LARGE SCALE GENOMIC DNA]</scope>
</reference>
<protein>
    <submittedName>
        <fullName evidence="2">Uncharacterized protein</fullName>
    </submittedName>
</protein>
<dbReference type="OrthoDB" id="7464873at2759"/>
<keyword evidence="1" id="KW-0472">Membrane</keyword>
<sequence length="229" mass="25715">MNIPCLVEELELFLSQEQLSLQEPSLQLSVEKLWKGLGCLAGGGGCVYVCASYLYRTWPDQILGPLTPQIYSCEHETILNGAEVEAVGTARPRAAEAAGSQWGNRARRYDRQTSMPATREQVVITLHGYLQLKTSHQCLASLLRRNRISDEIIGNANAKLRTLRLSPRPLAPEKSNYLFRVVFTIIGLLVSAYASYVIITTNSNLYLVLWVCYSVVRRLMRGNKKLKIQ</sequence>